<dbReference type="EMBL" id="WIXP02000016">
    <property type="protein sequence ID" value="KAF6198003.1"/>
    <property type="molecule type" value="Genomic_DNA"/>
</dbReference>
<name>A0A8S9WMM2_APOLU</name>
<proteinExistence type="predicted"/>
<reference evidence="1" key="1">
    <citation type="journal article" date="2021" name="Mol. Ecol. Resour.">
        <title>Apolygus lucorum genome provides insights into omnivorousness and mesophyll feeding.</title>
        <authorList>
            <person name="Liu Y."/>
            <person name="Liu H."/>
            <person name="Wang H."/>
            <person name="Huang T."/>
            <person name="Liu B."/>
            <person name="Yang B."/>
            <person name="Yin L."/>
            <person name="Li B."/>
            <person name="Zhang Y."/>
            <person name="Zhang S."/>
            <person name="Jiang F."/>
            <person name="Zhang X."/>
            <person name="Ren Y."/>
            <person name="Wang B."/>
            <person name="Wang S."/>
            <person name="Lu Y."/>
            <person name="Wu K."/>
            <person name="Fan W."/>
            <person name="Wang G."/>
        </authorList>
    </citation>
    <scope>NUCLEOTIDE SEQUENCE</scope>
    <source>
        <strain evidence="1">12Hb</strain>
    </source>
</reference>
<evidence type="ECO:0000313" key="2">
    <source>
        <dbReference type="Proteomes" id="UP000466442"/>
    </source>
</evidence>
<protein>
    <submittedName>
        <fullName evidence="1">Uncharacterized protein</fullName>
    </submittedName>
</protein>
<sequence length="181" mass="21224">MPDHVRRGEFHFVNGVNYRLIPYTVEEGIKDFNCFGYGNEWICRYETNPDEFMLIRNGGGRERNYIIRTNSSDDWGDLHAVATKDDVKHSLSKLLKSDMTSKANIFSLVKDVRMLQSQVLCLLKKEDGCLDQLLMRMYNVRELPKRHNEFLICPKETIQENMENGSNTILNRRVIYPRSPF</sequence>
<dbReference type="Proteomes" id="UP000466442">
    <property type="component" value="Linkage Group LG16"/>
</dbReference>
<keyword evidence="2" id="KW-1185">Reference proteome</keyword>
<accession>A0A8S9WMM2</accession>
<organism evidence="1 2">
    <name type="scientific">Apolygus lucorum</name>
    <name type="common">Small green plant bug</name>
    <name type="synonym">Lygocoris lucorum</name>
    <dbReference type="NCBI Taxonomy" id="248454"/>
    <lineage>
        <taxon>Eukaryota</taxon>
        <taxon>Metazoa</taxon>
        <taxon>Ecdysozoa</taxon>
        <taxon>Arthropoda</taxon>
        <taxon>Hexapoda</taxon>
        <taxon>Insecta</taxon>
        <taxon>Pterygota</taxon>
        <taxon>Neoptera</taxon>
        <taxon>Paraneoptera</taxon>
        <taxon>Hemiptera</taxon>
        <taxon>Heteroptera</taxon>
        <taxon>Panheteroptera</taxon>
        <taxon>Cimicomorpha</taxon>
        <taxon>Miridae</taxon>
        <taxon>Mirini</taxon>
        <taxon>Apolygus</taxon>
    </lineage>
</organism>
<gene>
    <name evidence="1" type="ORF">GE061_007748</name>
</gene>
<comment type="caution">
    <text evidence="1">The sequence shown here is derived from an EMBL/GenBank/DDBJ whole genome shotgun (WGS) entry which is preliminary data.</text>
</comment>
<evidence type="ECO:0000313" key="1">
    <source>
        <dbReference type="EMBL" id="KAF6198003.1"/>
    </source>
</evidence>
<dbReference type="AlphaFoldDB" id="A0A8S9WMM2"/>